<feature type="binding site" evidence="8">
    <location>
        <position position="95"/>
    </location>
    <ligand>
        <name>Mg(2+)</name>
        <dbReference type="ChEBI" id="CHEBI:18420"/>
    </ligand>
</feature>
<dbReference type="InterPro" id="IPR029060">
    <property type="entry name" value="PIN-like_dom_sf"/>
</dbReference>
<organism evidence="10 11">
    <name type="scientific">Candidatus Neomicrothrix parvicella RN1</name>
    <dbReference type="NCBI Taxonomy" id="1229780"/>
    <lineage>
        <taxon>Bacteria</taxon>
        <taxon>Bacillati</taxon>
        <taxon>Actinomycetota</taxon>
        <taxon>Acidimicrobiia</taxon>
        <taxon>Acidimicrobiales</taxon>
        <taxon>Microthrixaceae</taxon>
        <taxon>Candidatus Neomicrothrix</taxon>
    </lineage>
</organism>
<comment type="similarity">
    <text evidence="7 8">Belongs to the PINc/VapC protein family.</text>
</comment>
<dbReference type="STRING" id="1229780.BN381_290159"/>
<evidence type="ECO:0000313" key="11">
    <source>
        <dbReference type="Proteomes" id="UP000018291"/>
    </source>
</evidence>
<dbReference type="GO" id="GO:0090729">
    <property type="term" value="F:toxin activity"/>
    <property type="evidence" value="ECO:0007669"/>
    <property type="project" value="UniProtKB-KW"/>
</dbReference>
<keyword evidence="5 8" id="KW-0378">Hydrolase</keyword>
<dbReference type="GO" id="GO:0004540">
    <property type="term" value="F:RNA nuclease activity"/>
    <property type="evidence" value="ECO:0007669"/>
    <property type="project" value="InterPro"/>
</dbReference>
<dbReference type="OrthoDB" id="286092at2"/>
<dbReference type="Proteomes" id="UP000018291">
    <property type="component" value="Unassembled WGS sequence"/>
</dbReference>
<keyword evidence="8" id="KW-0800">Toxin</keyword>
<evidence type="ECO:0000259" key="9">
    <source>
        <dbReference type="Pfam" id="PF01850"/>
    </source>
</evidence>
<evidence type="ECO:0000313" key="10">
    <source>
        <dbReference type="EMBL" id="CCM63791.1"/>
    </source>
</evidence>
<comment type="cofactor">
    <cofactor evidence="1 8">
        <name>Mg(2+)</name>
        <dbReference type="ChEBI" id="CHEBI:18420"/>
    </cofactor>
</comment>
<protein>
    <recommendedName>
        <fullName evidence="8">Ribonuclease VapC</fullName>
        <shortName evidence="8">RNase VapC</shortName>
        <ecNumber evidence="8">3.1.-.-</ecNumber>
    </recommendedName>
    <alternativeName>
        <fullName evidence="8">Toxin VapC</fullName>
    </alternativeName>
</protein>
<proteinExistence type="inferred from homology"/>
<dbReference type="PANTHER" id="PTHR33653:SF1">
    <property type="entry name" value="RIBONUCLEASE VAPC2"/>
    <property type="match status" value="1"/>
</dbReference>
<dbReference type="AlphaFoldDB" id="R4Z3F6"/>
<evidence type="ECO:0000256" key="2">
    <source>
        <dbReference type="ARBA" id="ARBA00022649"/>
    </source>
</evidence>
<dbReference type="PANTHER" id="PTHR33653">
    <property type="entry name" value="RIBONUCLEASE VAPC2"/>
    <property type="match status" value="1"/>
</dbReference>
<evidence type="ECO:0000256" key="6">
    <source>
        <dbReference type="ARBA" id="ARBA00022842"/>
    </source>
</evidence>
<evidence type="ECO:0000256" key="5">
    <source>
        <dbReference type="ARBA" id="ARBA00022801"/>
    </source>
</evidence>
<keyword evidence="6 8" id="KW-0460">Magnesium</keyword>
<keyword evidence="3 8" id="KW-0540">Nuclease</keyword>
<dbReference type="Pfam" id="PF01850">
    <property type="entry name" value="PIN"/>
    <property type="match status" value="1"/>
</dbReference>
<keyword evidence="11" id="KW-1185">Reference proteome</keyword>
<dbReference type="InterPro" id="IPR050556">
    <property type="entry name" value="Type_II_TA_system_RNase"/>
</dbReference>
<dbReference type="HAMAP" id="MF_00265">
    <property type="entry name" value="VapC_Nob1"/>
    <property type="match status" value="1"/>
</dbReference>
<evidence type="ECO:0000256" key="3">
    <source>
        <dbReference type="ARBA" id="ARBA00022722"/>
    </source>
</evidence>
<keyword evidence="2 8" id="KW-1277">Toxin-antitoxin system</keyword>
<dbReference type="EC" id="3.1.-.-" evidence="8"/>
<accession>R4Z3F6</accession>
<sequence>MTIVVDANVVIAVLNPNHLFHEAALERCLRDGQPLIQGITRAEALIHPTRSGQLDDADAELRRLGFTTEPLDNAVADRARQLRADHGNKNFPMVDAVVVAFGAERNLPVVTCDAKWPAIDDVEVEVLSADSAVG</sequence>
<gene>
    <name evidence="8" type="primary">vapC</name>
    <name evidence="10" type="ORF">BN381_290159</name>
</gene>
<dbReference type="EMBL" id="CANL01000022">
    <property type="protein sequence ID" value="CCM63791.1"/>
    <property type="molecule type" value="Genomic_DNA"/>
</dbReference>
<evidence type="ECO:0000256" key="8">
    <source>
        <dbReference type="HAMAP-Rule" id="MF_00265"/>
    </source>
</evidence>
<dbReference type="InterPro" id="IPR002716">
    <property type="entry name" value="PIN_dom"/>
</dbReference>
<reference evidence="10 11" key="1">
    <citation type="journal article" date="2013" name="ISME J.">
        <title>Metabolic model for the filamentous 'Candidatus Microthrix parvicella' based on genomic and metagenomic analyses.</title>
        <authorList>
            <person name="Jon McIlroy S."/>
            <person name="Kristiansen R."/>
            <person name="Albertsen M."/>
            <person name="Michael Karst S."/>
            <person name="Rossetti S."/>
            <person name="Lund Nielsen J."/>
            <person name="Tandoi V."/>
            <person name="James Seviour R."/>
            <person name="Nielsen P.H."/>
        </authorList>
    </citation>
    <scope>NUCLEOTIDE SEQUENCE [LARGE SCALE GENOMIC DNA]</scope>
    <source>
        <strain evidence="10 11">RN1</strain>
    </source>
</reference>
<comment type="function">
    <text evidence="8">Toxic component of a toxin-antitoxin (TA) system. An RNase.</text>
</comment>
<dbReference type="GO" id="GO:0000287">
    <property type="term" value="F:magnesium ion binding"/>
    <property type="evidence" value="ECO:0007669"/>
    <property type="project" value="UniProtKB-UniRule"/>
</dbReference>
<keyword evidence="4 8" id="KW-0479">Metal-binding</keyword>
<dbReference type="GO" id="GO:0016787">
    <property type="term" value="F:hydrolase activity"/>
    <property type="evidence" value="ECO:0007669"/>
    <property type="project" value="UniProtKB-KW"/>
</dbReference>
<evidence type="ECO:0000256" key="7">
    <source>
        <dbReference type="ARBA" id="ARBA00038093"/>
    </source>
</evidence>
<dbReference type="HOGENOM" id="CLU_1892365_0_0_11"/>
<feature type="domain" description="PIN" evidence="9">
    <location>
        <begin position="3"/>
        <end position="120"/>
    </location>
</feature>
<feature type="binding site" evidence="8">
    <location>
        <position position="6"/>
    </location>
    <ligand>
        <name>Mg(2+)</name>
        <dbReference type="ChEBI" id="CHEBI:18420"/>
    </ligand>
</feature>
<evidence type="ECO:0000256" key="4">
    <source>
        <dbReference type="ARBA" id="ARBA00022723"/>
    </source>
</evidence>
<dbReference type="InterPro" id="IPR022907">
    <property type="entry name" value="VapC_family"/>
</dbReference>
<dbReference type="Gene3D" id="3.40.50.1010">
    <property type="entry name" value="5'-nuclease"/>
    <property type="match status" value="1"/>
</dbReference>
<dbReference type="RefSeq" id="WP_012226887.1">
    <property type="nucleotide sequence ID" value="NZ_HG422565.1"/>
</dbReference>
<evidence type="ECO:0000256" key="1">
    <source>
        <dbReference type="ARBA" id="ARBA00001946"/>
    </source>
</evidence>
<comment type="caution">
    <text evidence="10">The sequence shown here is derived from an EMBL/GenBank/DDBJ whole genome shotgun (WGS) entry which is preliminary data.</text>
</comment>
<dbReference type="SUPFAM" id="SSF88723">
    <property type="entry name" value="PIN domain-like"/>
    <property type="match status" value="1"/>
</dbReference>
<name>R4Z3F6_9ACTN</name>